<keyword evidence="8 10" id="KW-0460">Magnesium</keyword>
<feature type="domain" description="Alpha-D-phosphohexomutase alpha/beta/alpha" evidence="14">
    <location>
        <begin position="305"/>
        <end position="415"/>
    </location>
</feature>
<dbReference type="AlphaFoldDB" id="A0A378Q0Z9"/>
<dbReference type="PANTHER" id="PTHR43771:SF1">
    <property type="entry name" value="PHOSPHOMANNOMUTASE"/>
    <property type="match status" value="1"/>
</dbReference>
<evidence type="ECO:0000256" key="7">
    <source>
        <dbReference type="ARBA" id="ARBA00022723"/>
    </source>
</evidence>
<gene>
    <name evidence="15" type="primary">algC_2</name>
    <name evidence="15" type="ORF">NCTC11091_00254</name>
</gene>
<reference evidence="15 16" key="1">
    <citation type="submission" date="2018-06" db="EMBL/GenBank/DDBJ databases">
        <authorList>
            <consortium name="Pathogen Informatics"/>
            <person name="Doyle S."/>
        </authorList>
    </citation>
    <scope>NUCLEOTIDE SEQUENCE [LARGE SCALE GENOMIC DNA]</scope>
    <source>
        <strain evidence="15 16">NCTC11091</strain>
    </source>
</reference>
<organism evidence="15 16">
    <name type="scientific">Faucicola atlantae</name>
    <dbReference type="NCBI Taxonomy" id="34059"/>
    <lineage>
        <taxon>Bacteria</taxon>
        <taxon>Pseudomonadati</taxon>
        <taxon>Pseudomonadota</taxon>
        <taxon>Gammaproteobacteria</taxon>
        <taxon>Moraxellales</taxon>
        <taxon>Moraxellaceae</taxon>
        <taxon>Faucicola</taxon>
    </lineage>
</organism>
<evidence type="ECO:0000256" key="1">
    <source>
        <dbReference type="ARBA" id="ARBA00000586"/>
    </source>
</evidence>
<dbReference type="InterPro" id="IPR005844">
    <property type="entry name" value="A-D-PHexomutase_a/b/a-I"/>
</dbReference>
<dbReference type="InterPro" id="IPR005846">
    <property type="entry name" value="A-D-PHexomutase_a/b/a-III"/>
</dbReference>
<dbReference type="PANTHER" id="PTHR43771">
    <property type="entry name" value="PHOSPHOMANNOMUTASE"/>
    <property type="match status" value="1"/>
</dbReference>
<evidence type="ECO:0000256" key="9">
    <source>
        <dbReference type="ARBA" id="ARBA00023235"/>
    </source>
</evidence>
<keyword evidence="6" id="KW-0597">Phosphoprotein</keyword>
<evidence type="ECO:0000259" key="14">
    <source>
        <dbReference type="Pfam" id="PF02880"/>
    </source>
</evidence>
<evidence type="ECO:0000256" key="4">
    <source>
        <dbReference type="ARBA" id="ARBA00010231"/>
    </source>
</evidence>
<sequence>MKSIPSTPIDSAQAYHFKPNDLNPLTITSFKAYDIRGELGVNLDEDIAYRIGRAFAQFLKPVAAFDHANASDADTSNHAAQQNAIVIGCDVRPSSDALKQAAIAGILDAGVDVIDLGMTGTEEVYFATSHHDALGGIEVTASHNPINYNGLKLVREGSRPISADTGLADIRRIAEAGEFATPSARGTYTLRDDKTAYIDHLLSYIDVSALKPLTIVVNPGNGSAAPVIDQIEQRFIAADAPIRLIKLNYAPDGSFPNGIPNPMIVANRQVTADKLRAEHADLAIAFDGDFDRCFFFDENGRFIEGTYLVGVLAQAFLDKEPHANIVYDPRNILNTENIIAQAGGVPVMSKSGHSFIKQIMREHNAVYGGEMSAHHYFRDFNYCDSGMIPWLLVIELLSKSGKSLSALVDEMITAYPISGEINFKLTGVNAQDVLAKLAETYTTFDDGAATINTIDGLSVDFADWRLNMRASNTEPLLRLNVETRGDAAKLAAKTQAISDWIMAQGGQLADH</sequence>
<evidence type="ECO:0000259" key="12">
    <source>
        <dbReference type="Pfam" id="PF02878"/>
    </source>
</evidence>
<dbReference type="PRINTS" id="PR00509">
    <property type="entry name" value="PGMPMM"/>
</dbReference>
<dbReference type="EC" id="5.4.2.8" evidence="5"/>
<dbReference type="PROSITE" id="PS00710">
    <property type="entry name" value="PGM_PMM"/>
    <property type="match status" value="1"/>
</dbReference>
<dbReference type="SUPFAM" id="SSF53738">
    <property type="entry name" value="Phosphoglucomutase, first 3 domains"/>
    <property type="match status" value="3"/>
</dbReference>
<comment type="cofactor">
    <cofactor evidence="2">
        <name>Mg(2+)</name>
        <dbReference type="ChEBI" id="CHEBI:18420"/>
    </cofactor>
</comment>
<evidence type="ECO:0000259" key="11">
    <source>
        <dbReference type="Pfam" id="PF00408"/>
    </source>
</evidence>
<dbReference type="Pfam" id="PF02880">
    <property type="entry name" value="PGM_PMM_III"/>
    <property type="match status" value="1"/>
</dbReference>
<dbReference type="Pfam" id="PF00408">
    <property type="entry name" value="PGM_PMM_IV"/>
    <property type="match status" value="1"/>
</dbReference>
<dbReference type="GO" id="GO:0005975">
    <property type="term" value="P:carbohydrate metabolic process"/>
    <property type="evidence" value="ECO:0007669"/>
    <property type="project" value="InterPro"/>
</dbReference>
<dbReference type="CDD" id="cd03089">
    <property type="entry name" value="PMM_PGM"/>
    <property type="match status" value="1"/>
</dbReference>
<dbReference type="InterPro" id="IPR005845">
    <property type="entry name" value="A-D-PHexomutase_a/b/a-II"/>
</dbReference>
<dbReference type="SUPFAM" id="SSF55957">
    <property type="entry name" value="Phosphoglucomutase, C-terminal domain"/>
    <property type="match status" value="1"/>
</dbReference>
<evidence type="ECO:0000313" key="15">
    <source>
        <dbReference type="EMBL" id="STY94490.1"/>
    </source>
</evidence>
<accession>A0A378Q0Z9</accession>
<dbReference type="Gene3D" id="3.30.310.50">
    <property type="entry name" value="Alpha-D-phosphohexomutase, C-terminal domain"/>
    <property type="match status" value="1"/>
</dbReference>
<evidence type="ECO:0000313" key="16">
    <source>
        <dbReference type="Proteomes" id="UP000255193"/>
    </source>
</evidence>
<evidence type="ECO:0000256" key="2">
    <source>
        <dbReference type="ARBA" id="ARBA00001946"/>
    </source>
</evidence>
<evidence type="ECO:0000256" key="8">
    <source>
        <dbReference type="ARBA" id="ARBA00022842"/>
    </source>
</evidence>
<feature type="domain" description="Alpha-D-phosphohexomutase alpha/beta/alpha" evidence="13">
    <location>
        <begin position="196"/>
        <end position="300"/>
    </location>
</feature>
<evidence type="ECO:0000256" key="3">
    <source>
        <dbReference type="ARBA" id="ARBA00004699"/>
    </source>
</evidence>
<name>A0A378Q0Z9_9GAMM</name>
<protein>
    <recommendedName>
        <fullName evidence="5">phosphomannomutase</fullName>
        <ecNumber evidence="5">5.4.2.8</ecNumber>
    </recommendedName>
</protein>
<keyword evidence="9 15" id="KW-0413">Isomerase</keyword>
<comment type="similarity">
    <text evidence="4 10">Belongs to the phosphohexose mutase family.</text>
</comment>
<comment type="catalytic activity">
    <reaction evidence="1">
        <text>alpha-D-mannose 1-phosphate = D-mannose 6-phosphate</text>
        <dbReference type="Rhea" id="RHEA:11140"/>
        <dbReference type="ChEBI" id="CHEBI:58409"/>
        <dbReference type="ChEBI" id="CHEBI:58735"/>
        <dbReference type="EC" id="5.4.2.8"/>
    </reaction>
</comment>
<evidence type="ECO:0000256" key="5">
    <source>
        <dbReference type="ARBA" id="ARBA00012730"/>
    </source>
</evidence>
<dbReference type="EMBL" id="UGQA01000001">
    <property type="protein sequence ID" value="STY94490.1"/>
    <property type="molecule type" value="Genomic_DNA"/>
</dbReference>
<proteinExistence type="inferred from homology"/>
<dbReference type="GO" id="GO:0004615">
    <property type="term" value="F:phosphomannomutase activity"/>
    <property type="evidence" value="ECO:0007669"/>
    <property type="project" value="UniProtKB-EC"/>
</dbReference>
<dbReference type="InterPro" id="IPR005841">
    <property type="entry name" value="Alpha-D-phosphohexomutase_SF"/>
</dbReference>
<evidence type="ECO:0000256" key="6">
    <source>
        <dbReference type="ARBA" id="ARBA00022553"/>
    </source>
</evidence>
<dbReference type="Proteomes" id="UP000255193">
    <property type="component" value="Unassembled WGS sequence"/>
</dbReference>
<keyword evidence="7 10" id="KW-0479">Metal-binding</keyword>
<dbReference type="InterPro" id="IPR005843">
    <property type="entry name" value="A-D-PHexomutase_C"/>
</dbReference>
<dbReference type="Pfam" id="PF02879">
    <property type="entry name" value="PGM_PMM_II"/>
    <property type="match status" value="1"/>
</dbReference>
<evidence type="ECO:0000256" key="10">
    <source>
        <dbReference type="RuleBase" id="RU004326"/>
    </source>
</evidence>
<dbReference type="InterPro" id="IPR016055">
    <property type="entry name" value="A-D-PHexomutase_a/b/a-I/II/III"/>
</dbReference>
<dbReference type="GO" id="GO:0000287">
    <property type="term" value="F:magnesium ion binding"/>
    <property type="evidence" value="ECO:0007669"/>
    <property type="project" value="InterPro"/>
</dbReference>
<dbReference type="Pfam" id="PF02878">
    <property type="entry name" value="PGM_PMM_I"/>
    <property type="match status" value="1"/>
</dbReference>
<evidence type="ECO:0000259" key="13">
    <source>
        <dbReference type="Pfam" id="PF02879"/>
    </source>
</evidence>
<feature type="domain" description="Alpha-D-phosphohexomutase alpha/beta/alpha" evidence="12">
    <location>
        <begin position="29"/>
        <end position="179"/>
    </location>
</feature>
<dbReference type="InterPro" id="IPR016066">
    <property type="entry name" value="A-D-PHexomutase_CS"/>
</dbReference>
<dbReference type="InterPro" id="IPR036900">
    <property type="entry name" value="A-D-PHexomutase_C_sf"/>
</dbReference>
<comment type="pathway">
    <text evidence="3">Nucleotide-sugar biosynthesis; GDP-alpha-D-mannose biosynthesis; alpha-D-mannose 1-phosphate from D-fructose 6-phosphate: step 2/2.</text>
</comment>
<feature type="domain" description="Alpha-D-phosphohexomutase C-terminal" evidence="11">
    <location>
        <begin position="420"/>
        <end position="492"/>
    </location>
</feature>
<dbReference type="Gene3D" id="3.40.120.10">
    <property type="entry name" value="Alpha-D-Glucose-1,6-Bisphosphate, subunit A, domain 3"/>
    <property type="match status" value="3"/>
</dbReference>